<evidence type="ECO:0000259" key="7">
    <source>
        <dbReference type="Pfam" id="PF01292"/>
    </source>
</evidence>
<comment type="subcellular location">
    <subcellularLocation>
        <location evidence="1">Cell membrane</location>
        <topology evidence="1">Multi-pass membrane protein</topology>
    </subcellularLocation>
</comment>
<keyword evidence="9" id="KW-1185">Reference proteome</keyword>
<dbReference type="GO" id="GO:0009055">
    <property type="term" value="F:electron transfer activity"/>
    <property type="evidence" value="ECO:0007669"/>
    <property type="project" value="InterPro"/>
</dbReference>
<dbReference type="InterPro" id="IPR016174">
    <property type="entry name" value="Di-haem_cyt_TM"/>
</dbReference>
<dbReference type="GO" id="GO:0022904">
    <property type="term" value="P:respiratory electron transport chain"/>
    <property type="evidence" value="ECO:0007669"/>
    <property type="project" value="InterPro"/>
</dbReference>
<dbReference type="GO" id="GO:0020037">
    <property type="term" value="F:heme binding"/>
    <property type="evidence" value="ECO:0007669"/>
    <property type="project" value="TreeGrafter"/>
</dbReference>
<dbReference type="GO" id="GO:0005886">
    <property type="term" value="C:plasma membrane"/>
    <property type="evidence" value="ECO:0007669"/>
    <property type="project" value="UniProtKB-SubCell"/>
</dbReference>
<dbReference type="AlphaFoldDB" id="A0A4R5LNP3"/>
<dbReference type="PANTHER" id="PTHR30485">
    <property type="entry name" value="NI/FE-HYDROGENASE 1 B-TYPE CYTOCHROME SUBUNIT"/>
    <property type="match status" value="1"/>
</dbReference>
<evidence type="ECO:0000256" key="3">
    <source>
        <dbReference type="ARBA" id="ARBA00022692"/>
    </source>
</evidence>
<dbReference type="OrthoDB" id="196472at2"/>
<name>A0A4R5LNP3_9GAMM</name>
<protein>
    <submittedName>
        <fullName evidence="8">Hydrogenase</fullName>
    </submittedName>
</protein>
<feature type="transmembrane region" description="Helical" evidence="6">
    <location>
        <begin position="89"/>
        <end position="110"/>
    </location>
</feature>
<keyword evidence="2" id="KW-1003">Cell membrane</keyword>
<keyword evidence="3 6" id="KW-0812">Transmembrane</keyword>
<organism evidence="8 9">
    <name type="scientific">Seongchinamella unica</name>
    <dbReference type="NCBI Taxonomy" id="2547392"/>
    <lineage>
        <taxon>Bacteria</taxon>
        <taxon>Pseudomonadati</taxon>
        <taxon>Pseudomonadota</taxon>
        <taxon>Gammaproteobacteria</taxon>
        <taxon>Cellvibrionales</taxon>
        <taxon>Halieaceae</taxon>
        <taxon>Seongchinamella</taxon>
    </lineage>
</organism>
<gene>
    <name evidence="8" type="ORF">E2F43_16600</name>
</gene>
<evidence type="ECO:0000256" key="5">
    <source>
        <dbReference type="ARBA" id="ARBA00023136"/>
    </source>
</evidence>
<dbReference type="RefSeq" id="WP_133214749.1">
    <property type="nucleotide sequence ID" value="NZ_SMSE01000004.1"/>
</dbReference>
<accession>A0A4R5LNP3</accession>
<dbReference type="Gene3D" id="1.20.950.20">
    <property type="entry name" value="Transmembrane di-heme cytochromes, Chain C"/>
    <property type="match status" value="1"/>
</dbReference>
<evidence type="ECO:0000256" key="4">
    <source>
        <dbReference type="ARBA" id="ARBA00022989"/>
    </source>
</evidence>
<dbReference type="Proteomes" id="UP000295554">
    <property type="component" value="Unassembled WGS sequence"/>
</dbReference>
<dbReference type="InterPro" id="IPR051542">
    <property type="entry name" value="Hydrogenase_cytochrome"/>
</dbReference>
<dbReference type="SUPFAM" id="SSF81342">
    <property type="entry name" value="Transmembrane di-heme cytochromes"/>
    <property type="match status" value="1"/>
</dbReference>
<evidence type="ECO:0000256" key="1">
    <source>
        <dbReference type="ARBA" id="ARBA00004651"/>
    </source>
</evidence>
<evidence type="ECO:0000313" key="9">
    <source>
        <dbReference type="Proteomes" id="UP000295554"/>
    </source>
</evidence>
<dbReference type="InterPro" id="IPR011577">
    <property type="entry name" value="Cyt_b561_bac/Ni-Hgenase"/>
</dbReference>
<reference evidence="8 9" key="1">
    <citation type="submission" date="2019-03" db="EMBL/GenBank/DDBJ databases">
        <title>Seongchinamella monodicae gen. nov., sp. nov., a novel member of the Gammaproteobacteria isolated from a tidal mudflat of beach.</title>
        <authorList>
            <person name="Yang H.G."/>
            <person name="Kang J.W."/>
            <person name="Lee S.D."/>
        </authorList>
    </citation>
    <scope>NUCLEOTIDE SEQUENCE [LARGE SCALE GENOMIC DNA]</scope>
    <source>
        <strain evidence="8 9">GH4-78</strain>
    </source>
</reference>
<dbReference type="PANTHER" id="PTHR30485:SF2">
    <property type="entry name" value="BLL0597 PROTEIN"/>
    <property type="match status" value="1"/>
</dbReference>
<keyword evidence="4 6" id="KW-1133">Transmembrane helix</keyword>
<sequence>MQPLWDLPTRVFHWSLVLCVSLAWWSAEFERYKLHEWVGYTIIVLLLSRLTWGFIGSVHSRFSDFIAGPARVVAYIKGKGSPTPGHNPLGGWSVLVLLSLLLLQAFSGLFNSDDVLFSGPLYYAADQQFRDLMGTIHDVAFNVLLGLVALHVLVVCYHQFGKRDGMITAMIRGSAGDRQGREAPQAPWKALLLAAIMAGLLWLGLEQAPQPQPLW</sequence>
<feature type="transmembrane region" description="Helical" evidence="6">
    <location>
        <begin position="37"/>
        <end position="55"/>
    </location>
</feature>
<dbReference type="Pfam" id="PF01292">
    <property type="entry name" value="Ni_hydr_CYTB"/>
    <property type="match status" value="1"/>
</dbReference>
<feature type="transmembrane region" description="Helical" evidence="6">
    <location>
        <begin position="139"/>
        <end position="160"/>
    </location>
</feature>
<dbReference type="EMBL" id="SMSE01000004">
    <property type="protein sequence ID" value="TDG11979.1"/>
    <property type="molecule type" value="Genomic_DNA"/>
</dbReference>
<keyword evidence="5 6" id="KW-0472">Membrane</keyword>
<proteinExistence type="predicted"/>
<comment type="caution">
    <text evidence="8">The sequence shown here is derived from an EMBL/GenBank/DDBJ whole genome shotgun (WGS) entry which is preliminary data.</text>
</comment>
<evidence type="ECO:0000256" key="6">
    <source>
        <dbReference type="SAM" id="Phobius"/>
    </source>
</evidence>
<evidence type="ECO:0000256" key="2">
    <source>
        <dbReference type="ARBA" id="ARBA00022475"/>
    </source>
</evidence>
<feature type="transmembrane region" description="Helical" evidence="6">
    <location>
        <begin position="7"/>
        <end position="25"/>
    </location>
</feature>
<feature type="domain" description="Cytochrome b561 bacterial/Ni-hydrogenase" evidence="7">
    <location>
        <begin position="5"/>
        <end position="173"/>
    </location>
</feature>
<evidence type="ECO:0000313" key="8">
    <source>
        <dbReference type="EMBL" id="TDG11979.1"/>
    </source>
</evidence>